<dbReference type="GO" id="GO:0016846">
    <property type="term" value="F:carbon-sulfur lyase activity"/>
    <property type="evidence" value="ECO:0007669"/>
    <property type="project" value="InterPro"/>
</dbReference>
<dbReference type="SUPFAM" id="SSF51316">
    <property type="entry name" value="Mss4-like"/>
    <property type="match status" value="1"/>
</dbReference>
<dbReference type="Proteomes" id="UP000053599">
    <property type="component" value="Unassembled WGS sequence"/>
</dbReference>
<evidence type="ECO:0000313" key="7">
    <source>
        <dbReference type="Proteomes" id="UP000053599"/>
    </source>
</evidence>
<evidence type="ECO:0000256" key="2">
    <source>
        <dbReference type="ARBA" id="ARBA00022723"/>
    </source>
</evidence>
<gene>
    <name evidence="6" type="ORF">PV11_08720</name>
</gene>
<protein>
    <recommendedName>
        <fullName evidence="5">CENP-V/GFA domain-containing protein</fullName>
    </recommendedName>
</protein>
<dbReference type="HOGENOM" id="CLU_055491_4_0_1"/>
<organism evidence="6 7">
    <name type="scientific">Exophiala sideris</name>
    <dbReference type="NCBI Taxonomy" id="1016849"/>
    <lineage>
        <taxon>Eukaryota</taxon>
        <taxon>Fungi</taxon>
        <taxon>Dikarya</taxon>
        <taxon>Ascomycota</taxon>
        <taxon>Pezizomycotina</taxon>
        <taxon>Eurotiomycetes</taxon>
        <taxon>Chaetothyriomycetidae</taxon>
        <taxon>Chaetothyriales</taxon>
        <taxon>Herpotrichiellaceae</taxon>
        <taxon>Exophiala</taxon>
    </lineage>
</organism>
<dbReference type="Gene3D" id="3.90.1590.10">
    <property type="entry name" value="glutathione-dependent formaldehyde- activating enzyme (gfa)"/>
    <property type="match status" value="1"/>
</dbReference>
<dbReference type="PANTHER" id="PTHR33337:SF40">
    <property type="entry name" value="CENP-V_GFA DOMAIN-CONTAINING PROTEIN-RELATED"/>
    <property type="match status" value="1"/>
</dbReference>
<evidence type="ECO:0000256" key="1">
    <source>
        <dbReference type="ARBA" id="ARBA00005495"/>
    </source>
</evidence>
<evidence type="ECO:0000259" key="5">
    <source>
        <dbReference type="PROSITE" id="PS51891"/>
    </source>
</evidence>
<keyword evidence="4" id="KW-0456">Lyase</keyword>
<proteinExistence type="inferred from homology"/>
<reference evidence="6 7" key="1">
    <citation type="submission" date="2015-01" db="EMBL/GenBank/DDBJ databases">
        <title>The Genome Sequence of Exophiala sideris CBS121828.</title>
        <authorList>
            <consortium name="The Broad Institute Genomics Platform"/>
            <person name="Cuomo C."/>
            <person name="de Hoog S."/>
            <person name="Gorbushina A."/>
            <person name="Stielow B."/>
            <person name="Teixiera M."/>
            <person name="Abouelleil A."/>
            <person name="Chapman S.B."/>
            <person name="Priest M."/>
            <person name="Young S.K."/>
            <person name="Wortman J."/>
            <person name="Nusbaum C."/>
            <person name="Birren B."/>
        </authorList>
    </citation>
    <scope>NUCLEOTIDE SEQUENCE [LARGE SCALE GENOMIC DNA]</scope>
    <source>
        <strain evidence="6 7">CBS 121828</strain>
    </source>
</reference>
<dbReference type="PANTHER" id="PTHR33337">
    <property type="entry name" value="GFA DOMAIN-CONTAINING PROTEIN"/>
    <property type="match status" value="1"/>
</dbReference>
<evidence type="ECO:0000256" key="3">
    <source>
        <dbReference type="ARBA" id="ARBA00022833"/>
    </source>
</evidence>
<dbReference type="PROSITE" id="PS51891">
    <property type="entry name" value="CENP_V_GFA"/>
    <property type="match status" value="1"/>
</dbReference>
<feature type="domain" description="CENP-V/GFA" evidence="5">
    <location>
        <begin position="2"/>
        <end position="127"/>
    </location>
</feature>
<dbReference type="OrthoDB" id="4112487at2759"/>
<evidence type="ECO:0000313" key="6">
    <source>
        <dbReference type="EMBL" id="KIV76869.1"/>
    </source>
</evidence>
<name>A0A0D1Y7P5_9EURO</name>
<evidence type="ECO:0000256" key="4">
    <source>
        <dbReference type="ARBA" id="ARBA00023239"/>
    </source>
</evidence>
<dbReference type="InterPro" id="IPR006913">
    <property type="entry name" value="CENP-V/GFA"/>
</dbReference>
<dbReference type="InterPro" id="IPR011057">
    <property type="entry name" value="Mss4-like_sf"/>
</dbReference>
<sequence>MIQGGCACGRIQYTTDAQPLAVNVCHCVTCQRISGSAFLAFLDIQSSQVTWTQQPDKWSCSDIAERGHCKMCGSSMSMTYHFEKGRTAICLGTINETDHSLQPTAHIFLKDKAPWLVLADDGIRRWDTFSPGYQGKISKWKAEQTLK</sequence>
<dbReference type="GO" id="GO:0046872">
    <property type="term" value="F:metal ion binding"/>
    <property type="evidence" value="ECO:0007669"/>
    <property type="project" value="UniProtKB-KW"/>
</dbReference>
<keyword evidence="2" id="KW-0479">Metal-binding</keyword>
<dbReference type="Pfam" id="PF04828">
    <property type="entry name" value="GFA"/>
    <property type="match status" value="1"/>
</dbReference>
<dbReference type="STRING" id="1016849.A0A0D1Y7P5"/>
<keyword evidence="3" id="KW-0862">Zinc</keyword>
<dbReference type="AlphaFoldDB" id="A0A0D1Y7P5"/>
<comment type="similarity">
    <text evidence="1">Belongs to the Gfa family.</text>
</comment>
<accession>A0A0D1Y7P5</accession>
<dbReference type="EMBL" id="KN846954">
    <property type="protein sequence ID" value="KIV76869.1"/>
    <property type="molecule type" value="Genomic_DNA"/>
</dbReference>